<dbReference type="Pfam" id="PF11750">
    <property type="entry name" value="DUF3307"/>
    <property type="match status" value="1"/>
</dbReference>
<keyword evidence="1" id="KW-0812">Transmembrane</keyword>
<keyword evidence="3" id="KW-1185">Reference proteome</keyword>
<name>A0A1Y5RQZ0_9RHOB</name>
<evidence type="ECO:0000313" key="3">
    <source>
        <dbReference type="Proteomes" id="UP000193409"/>
    </source>
</evidence>
<dbReference type="AlphaFoldDB" id="A0A1Y5RQZ0"/>
<organism evidence="2 3">
    <name type="scientific">Pseudoruegeria aquimaris</name>
    <dbReference type="NCBI Taxonomy" id="393663"/>
    <lineage>
        <taxon>Bacteria</taxon>
        <taxon>Pseudomonadati</taxon>
        <taxon>Pseudomonadota</taxon>
        <taxon>Alphaproteobacteria</taxon>
        <taxon>Rhodobacterales</taxon>
        <taxon>Roseobacteraceae</taxon>
        <taxon>Pseudoruegeria</taxon>
    </lineage>
</organism>
<sequence length="240" mass="25271">MTATFLALLLGHLVADFLLQSGWMVRHKRRIDVLMMHAALVLICTLVATGQLAHPTVIAVALAHLLIDFVKVRLPRQGLRTFTLDQAAHLATLVIATRLAPDLWATGIWADTPEQVLSLMALACGAILSIVVGGYVVGLLCAPYLAAVPDDGLPGAGRIIGLLERGLIFILVLTGQLGSIALLIGAKSILRFSTVAADRKASEYVIIGTLASFGWALVLALATGGLLDLLPPLEIGALLP</sequence>
<gene>
    <name evidence="2" type="ORF">PSA7680_00946</name>
</gene>
<feature type="transmembrane region" description="Helical" evidence="1">
    <location>
        <begin position="119"/>
        <end position="146"/>
    </location>
</feature>
<feature type="transmembrane region" description="Helical" evidence="1">
    <location>
        <begin position="39"/>
        <end position="67"/>
    </location>
</feature>
<keyword evidence="1" id="KW-1133">Transmembrane helix</keyword>
<dbReference type="InterPro" id="IPR021737">
    <property type="entry name" value="Phage_phiKZ_Orf197"/>
</dbReference>
<feature type="transmembrane region" description="Helical" evidence="1">
    <location>
        <begin position="204"/>
        <end position="227"/>
    </location>
</feature>
<dbReference type="RefSeq" id="WP_176244078.1">
    <property type="nucleotide sequence ID" value="NZ_FWFQ01000004.1"/>
</dbReference>
<proteinExistence type="predicted"/>
<accession>A0A1Y5RQZ0</accession>
<evidence type="ECO:0000256" key="1">
    <source>
        <dbReference type="SAM" id="Phobius"/>
    </source>
</evidence>
<dbReference type="EMBL" id="FWFQ01000004">
    <property type="protein sequence ID" value="SLN23054.1"/>
    <property type="molecule type" value="Genomic_DNA"/>
</dbReference>
<evidence type="ECO:0008006" key="4">
    <source>
        <dbReference type="Google" id="ProtNLM"/>
    </source>
</evidence>
<dbReference type="Proteomes" id="UP000193409">
    <property type="component" value="Unassembled WGS sequence"/>
</dbReference>
<protein>
    <recommendedName>
        <fullName evidence="4">DUF3307 domain-containing protein</fullName>
    </recommendedName>
</protein>
<reference evidence="2 3" key="1">
    <citation type="submission" date="2017-03" db="EMBL/GenBank/DDBJ databases">
        <authorList>
            <person name="Afonso C.L."/>
            <person name="Miller P.J."/>
            <person name="Scott M.A."/>
            <person name="Spackman E."/>
            <person name="Goraichik I."/>
            <person name="Dimitrov K.M."/>
            <person name="Suarez D.L."/>
            <person name="Swayne D.E."/>
        </authorList>
    </citation>
    <scope>NUCLEOTIDE SEQUENCE [LARGE SCALE GENOMIC DNA]</scope>
    <source>
        <strain evidence="2 3">CECT 7680</strain>
    </source>
</reference>
<evidence type="ECO:0000313" key="2">
    <source>
        <dbReference type="EMBL" id="SLN23054.1"/>
    </source>
</evidence>
<keyword evidence="1" id="KW-0472">Membrane</keyword>
<feature type="transmembrane region" description="Helical" evidence="1">
    <location>
        <begin position="166"/>
        <end position="184"/>
    </location>
</feature>